<accession>A0A6J7MU90</accession>
<dbReference type="InterPro" id="IPR002381">
    <property type="entry name" value="RNase_PH_bac-type"/>
</dbReference>
<keyword evidence="3" id="KW-0820">tRNA-binding</keyword>
<dbReference type="HAMAP" id="MF_00564">
    <property type="entry name" value="RNase_PH"/>
    <property type="match status" value="1"/>
</dbReference>
<dbReference type="Pfam" id="PF01138">
    <property type="entry name" value="RNase_PH"/>
    <property type="match status" value="1"/>
</dbReference>
<comment type="similarity">
    <text evidence="1">Belongs to the RNase PH family.</text>
</comment>
<proteinExistence type="inferred from homology"/>
<organism evidence="9">
    <name type="scientific">freshwater metagenome</name>
    <dbReference type="NCBI Taxonomy" id="449393"/>
    <lineage>
        <taxon>unclassified sequences</taxon>
        <taxon>metagenomes</taxon>
        <taxon>ecological metagenomes</taxon>
    </lineage>
</organism>
<dbReference type="SUPFAM" id="SSF54211">
    <property type="entry name" value="Ribosomal protein S5 domain 2-like"/>
    <property type="match status" value="1"/>
</dbReference>
<reference evidence="9" key="1">
    <citation type="submission" date="2020-05" db="EMBL/GenBank/DDBJ databases">
        <authorList>
            <person name="Chiriac C."/>
            <person name="Salcher M."/>
            <person name="Ghai R."/>
            <person name="Kavagutti S V."/>
        </authorList>
    </citation>
    <scope>NUCLEOTIDE SEQUENCE</scope>
</reference>
<dbReference type="InterPro" id="IPR036345">
    <property type="entry name" value="ExoRNase_PH_dom2_sf"/>
</dbReference>
<evidence type="ECO:0000259" key="6">
    <source>
        <dbReference type="Pfam" id="PF01138"/>
    </source>
</evidence>
<dbReference type="InterPro" id="IPR015847">
    <property type="entry name" value="ExoRNase_PH_dom2"/>
</dbReference>
<evidence type="ECO:0000256" key="3">
    <source>
        <dbReference type="ARBA" id="ARBA00022555"/>
    </source>
</evidence>
<sequence length="253" mass="27212">MARFDGRQHNELRPLSFQRDFTEMSAGSVLVSFGKTRVLCTASVDEDVPRWMKGSGKGWVTAEYSMLPGSSPERVDREAAKGKQSGRTVEIQRLIGRALRSSCDMKLLGERQILIDCDVLQADGGTRTASICGAYLALHDAITRVQQNGGLSTNPLHSLCAAISVGIHNGTPVIDLPYEEDSKAEVDMNVVMLQPIGGGEATFVEVQGTAEGKAFSRSELDSLLGLASDGISQIFSMQRDVIAVAPTPRSLGR</sequence>
<evidence type="ECO:0000313" key="9">
    <source>
        <dbReference type="EMBL" id="CAB4984416.1"/>
    </source>
</evidence>
<dbReference type="SUPFAM" id="SSF55666">
    <property type="entry name" value="Ribonuclease PH domain 2-like"/>
    <property type="match status" value="1"/>
</dbReference>
<evidence type="ECO:0000313" key="8">
    <source>
        <dbReference type="EMBL" id="CAB4701645.1"/>
    </source>
</evidence>
<dbReference type="GO" id="GO:0009022">
    <property type="term" value="F:tRNA nucleotidyltransferase activity"/>
    <property type="evidence" value="ECO:0007669"/>
    <property type="project" value="InterPro"/>
</dbReference>
<dbReference type="AlphaFoldDB" id="A0A6J7MU90"/>
<dbReference type="Gene3D" id="3.30.230.70">
    <property type="entry name" value="GHMP Kinase, N-terminal domain"/>
    <property type="match status" value="1"/>
</dbReference>
<evidence type="ECO:0000256" key="2">
    <source>
        <dbReference type="ARBA" id="ARBA00022552"/>
    </source>
</evidence>
<dbReference type="PANTHER" id="PTHR11953">
    <property type="entry name" value="EXOSOME COMPLEX COMPONENT"/>
    <property type="match status" value="1"/>
</dbReference>
<dbReference type="NCBIfam" id="TIGR01966">
    <property type="entry name" value="RNasePH"/>
    <property type="match status" value="1"/>
</dbReference>
<dbReference type="Pfam" id="PF03725">
    <property type="entry name" value="RNase_PH_C"/>
    <property type="match status" value="1"/>
</dbReference>
<evidence type="ECO:0000256" key="5">
    <source>
        <dbReference type="ARBA" id="ARBA00022884"/>
    </source>
</evidence>
<dbReference type="EMBL" id="CAEZYG010000003">
    <property type="protein sequence ID" value="CAB4701645.1"/>
    <property type="molecule type" value="Genomic_DNA"/>
</dbReference>
<dbReference type="InterPro" id="IPR050080">
    <property type="entry name" value="RNase_PH"/>
</dbReference>
<evidence type="ECO:0000259" key="7">
    <source>
        <dbReference type="Pfam" id="PF03725"/>
    </source>
</evidence>
<keyword evidence="5" id="KW-0694">RNA-binding</keyword>
<dbReference type="FunFam" id="3.30.230.70:FF:000003">
    <property type="entry name" value="Ribonuclease PH"/>
    <property type="match status" value="1"/>
</dbReference>
<dbReference type="InterPro" id="IPR020568">
    <property type="entry name" value="Ribosomal_Su5_D2-typ_SF"/>
</dbReference>
<dbReference type="GO" id="GO:0006364">
    <property type="term" value="P:rRNA processing"/>
    <property type="evidence" value="ECO:0007669"/>
    <property type="project" value="UniProtKB-KW"/>
</dbReference>
<dbReference type="GO" id="GO:0016075">
    <property type="term" value="P:rRNA catabolic process"/>
    <property type="evidence" value="ECO:0007669"/>
    <property type="project" value="TreeGrafter"/>
</dbReference>
<dbReference type="InterPro" id="IPR018336">
    <property type="entry name" value="RNase_PH_CS"/>
</dbReference>
<dbReference type="GO" id="GO:0008033">
    <property type="term" value="P:tRNA processing"/>
    <property type="evidence" value="ECO:0007669"/>
    <property type="project" value="UniProtKB-KW"/>
</dbReference>
<keyword evidence="2" id="KW-0698">rRNA processing</keyword>
<evidence type="ECO:0000256" key="1">
    <source>
        <dbReference type="ARBA" id="ARBA00006678"/>
    </source>
</evidence>
<dbReference type="PANTHER" id="PTHR11953:SF0">
    <property type="entry name" value="EXOSOME COMPLEX COMPONENT RRP41"/>
    <property type="match status" value="1"/>
</dbReference>
<dbReference type="GO" id="GO:0000049">
    <property type="term" value="F:tRNA binding"/>
    <property type="evidence" value="ECO:0007669"/>
    <property type="project" value="UniProtKB-KW"/>
</dbReference>
<dbReference type="InterPro" id="IPR027408">
    <property type="entry name" value="PNPase/RNase_PH_dom_sf"/>
</dbReference>
<gene>
    <name evidence="8" type="ORF">UFOPK2657_00039</name>
    <name evidence="9" type="ORF">UFOPK4000_00303</name>
</gene>
<keyword evidence="4" id="KW-0819">tRNA processing</keyword>
<feature type="domain" description="Exoribonuclease phosphorolytic" evidence="6">
    <location>
        <begin position="11"/>
        <end position="141"/>
    </location>
</feature>
<evidence type="ECO:0000256" key="4">
    <source>
        <dbReference type="ARBA" id="ARBA00022694"/>
    </source>
</evidence>
<dbReference type="EMBL" id="CAFBOT010000031">
    <property type="protein sequence ID" value="CAB4984416.1"/>
    <property type="molecule type" value="Genomic_DNA"/>
</dbReference>
<dbReference type="CDD" id="cd11362">
    <property type="entry name" value="RNase_PH_bact"/>
    <property type="match status" value="1"/>
</dbReference>
<feature type="domain" description="Exoribonuclease phosphorolytic" evidence="7">
    <location>
        <begin position="161"/>
        <end position="229"/>
    </location>
</feature>
<dbReference type="InterPro" id="IPR001247">
    <property type="entry name" value="ExoRNase_PH_dom1"/>
</dbReference>
<name>A0A6J7MU90_9ZZZZ</name>
<dbReference type="PROSITE" id="PS01277">
    <property type="entry name" value="RIBONUCLEASE_PH"/>
    <property type="match status" value="1"/>
</dbReference>
<protein>
    <submittedName>
        <fullName evidence="9">Unannotated protein</fullName>
    </submittedName>
</protein>